<gene>
    <name evidence="1" type="ORF">SAMN05421796_101766</name>
</gene>
<sequence length="280" mass="33321">MKNRMKKISFLFVFLFSFLAKSQIHRFIYDVEYKKDSTSNLTTKENYLLDIRKSEVLYYTRDFFVADSLINNNIPFPKNMKLNTSTIVSHKASSDNYDEYDLLENTILKLQTKDFQNWKLTNEKKQIKNLTLQKAVATWGGRNWIAWFTSEIPFQEGPYKFHGLPGLIVEIYDENNNYRFELVKSENITKMSENQFIEMSRQMSVPVTWEKYKNTKIKFYESPINFIKNGLGDSKNEDFFLNDGTIVNSKNRREINESLRKSIKRYNNPIEKDRIINYSN</sequence>
<reference evidence="2" key="1">
    <citation type="submission" date="2017-01" db="EMBL/GenBank/DDBJ databases">
        <authorList>
            <person name="Varghese N."/>
            <person name="Submissions S."/>
        </authorList>
    </citation>
    <scope>NUCLEOTIDE SEQUENCE [LARGE SCALE GENOMIC DNA]</scope>
    <source>
        <strain evidence="2">DSM 21068</strain>
    </source>
</reference>
<dbReference type="EMBL" id="FTOJ01000001">
    <property type="protein sequence ID" value="SIS64121.1"/>
    <property type="molecule type" value="Genomic_DNA"/>
</dbReference>
<accession>A0A1N7KRD7</accession>
<dbReference type="STRING" id="551459.SAMN05421796_101766"/>
<name>A0A1N7KRD7_9FLAO</name>
<dbReference type="Proteomes" id="UP000186246">
    <property type="component" value="Unassembled WGS sequence"/>
</dbReference>
<organism evidence="1 2">
    <name type="scientific">Chryseobacterium piscicola</name>
    <dbReference type="NCBI Taxonomy" id="551459"/>
    <lineage>
        <taxon>Bacteria</taxon>
        <taxon>Pseudomonadati</taxon>
        <taxon>Bacteroidota</taxon>
        <taxon>Flavobacteriia</taxon>
        <taxon>Flavobacteriales</taxon>
        <taxon>Weeksellaceae</taxon>
        <taxon>Chryseobacterium group</taxon>
        <taxon>Chryseobacterium</taxon>
    </lineage>
</organism>
<dbReference type="AlphaFoldDB" id="A0A1N7KRD7"/>
<protein>
    <submittedName>
        <fullName evidence="1">GLPGLI family protein</fullName>
    </submittedName>
</protein>
<evidence type="ECO:0000313" key="1">
    <source>
        <dbReference type="EMBL" id="SIS64121.1"/>
    </source>
</evidence>
<dbReference type="InterPro" id="IPR005901">
    <property type="entry name" value="GLPGLI"/>
</dbReference>
<evidence type="ECO:0000313" key="2">
    <source>
        <dbReference type="Proteomes" id="UP000186246"/>
    </source>
</evidence>
<dbReference type="Pfam" id="PF09697">
    <property type="entry name" value="Porph_ging"/>
    <property type="match status" value="1"/>
</dbReference>
<proteinExistence type="predicted"/>
<dbReference type="NCBIfam" id="TIGR01200">
    <property type="entry name" value="GLPGLI"/>
    <property type="match status" value="1"/>
</dbReference>